<sequence length="120" mass="13815">MAPKSPKYELLPTEPIFSPTSSRSESPTYPPPYESGQDYYPYGQDVEEEAPRRPRVRREPIPAFDSDPRFRVQTPSPFARAGLIIFLLFMFWLAFQMRKALWIAGGMGLNRDVPEVDPSY</sequence>
<dbReference type="EMBL" id="JAACJL010000031">
    <property type="protein sequence ID" value="KAF4616826.1"/>
    <property type="molecule type" value="Genomic_DNA"/>
</dbReference>
<dbReference type="Proteomes" id="UP000521872">
    <property type="component" value="Unassembled WGS sequence"/>
</dbReference>
<evidence type="ECO:0000313" key="4">
    <source>
        <dbReference type="Proteomes" id="UP000521872"/>
    </source>
</evidence>
<feature type="compositionally biased region" description="Low complexity" evidence="1">
    <location>
        <begin position="18"/>
        <end position="27"/>
    </location>
</feature>
<feature type="transmembrane region" description="Helical" evidence="2">
    <location>
        <begin position="78"/>
        <end position="95"/>
    </location>
</feature>
<organism evidence="3 4">
    <name type="scientific">Agrocybe pediades</name>
    <dbReference type="NCBI Taxonomy" id="84607"/>
    <lineage>
        <taxon>Eukaryota</taxon>
        <taxon>Fungi</taxon>
        <taxon>Dikarya</taxon>
        <taxon>Basidiomycota</taxon>
        <taxon>Agaricomycotina</taxon>
        <taxon>Agaricomycetes</taxon>
        <taxon>Agaricomycetidae</taxon>
        <taxon>Agaricales</taxon>
        <taxon>Agaricineae</taxon>
        <taxon>Strophariaceae</taxon>
        <taxon>Agrocybe</taxon>
    </lineage>
</organism>
<protein>
    <submittedName>
        <fullName evidence="3">Uncharacterized protein</fullName>
    </submittedName>
</protein>
<keyword evidence="2" id="KW-1133">Transmembrane helix</keyword>
<evidence type="ECO:0000256" key="2">
    <source>
        <dbReference type="SAM" id="Phobius"/>
    </source>
</evidence>
<name>A0A8H4VN61_9AGAR</name>
<feature type="compositionally biased region" description="Basic and acidic residues" evidence="1">
    <location>
        <begin position="49"/>
        <end position="68"/>
    </location>
</feature>
<keyword evidence="4" id="KW-1185">Reference proteome</keyword>
<keyword evidence="2" id="KW-0812">Transmembrane</keyword>
<proteinExistence type="predicted"/>
<gene>
    <name evidence="3" type="ORF">D9613_008236</name>
</gene>
<feature type="region of interest" description="Disordered" evidence="1">
    <location>
        <begin position="1"/>
        <end position="68"/>
    </location>
</feature>
<reference evidence="3 4" key="1">
    <citation type="submission" date="2019-12" db="EMBL/GenBank/DDBJ databases">
        <authorList>
            <person name="Floudas D."/>
            <person name="Bentzer J."/>
            <person name="Ahren D."/>
            <person name="Johansson T."/>
            <person name="Persson P."/>
            <person name="Tunlid A."/>
        </authorList>
    </citation>
    <scope>NUCLEOTIDE SEQUENCE [LARGE SCALE GENOMIC DNA]</scope>
    <source>
        <strain evidence="3 4">CBS 102.39</strain>
    </source>
</reference>
<comment type="caution">
    <text evidence="3">The sequence shown here is derived from an EMBL/GenBank/DDBJ whole genome shotgun (WGS) entry which is preliminary data.</text>
</comment>
<dbReference type="AlphaFoldDB" id="A0A8H4VN61"/>
<evidence type="ECO:0000313" key="3">
    <source>
        <dbReference type="EMBL" id="KAF4616826.1"/>
    </source>
</evidence>
<keyword evidence="2" id="KW-0472">Membrane</keyword>
<accession>A0A8H4VN61</accession>
<evidence type="ECO:0000256" key="1">
    <source>
        <dbReference type="SAM" id="MobiDB-lite"/>
    </source>
</evidence>